<reference evidence="2" key="1">
    <citation type="submission" date="2018-07" db="EMBL/GenBank/DDBJ databases">
        <title>Giant CbK-like Caulobacter bacteriophages have genetically divergent genomes.</title>
        <authorList>
            <person name="Wilson K.M."/>
            <person name="Ely B."/>
        </authorList>
    </citation>
    <scope>NUCLEOTIDE SEQUENCE [LARGE SCALE GENOMIC DNA]</scope>
</reference>
<organism evidence="1 2">
    <name type="scientific">Caulobacter phage CcrPW</name>
    <dbReference type="NCBI Taxonomy" id="2283271"/>
    <lineage>
        <taxon>Viruses</taxon>
        <taxon>Duplodnaviria</taxon>
        <taxon>Heunggongvirae</taxon>
        <taxon>Uroviricota</taxon>
        <taxon>Caudoviricetes</taxon>
        <taxon>Jeanschmidtviridae</taxon>
        <taxon>Colossusvirus</taxon>
        <taxon>Colossusvirus PW</taxon>
    </lineage>
</organism>
<keyword evidence="2" id="KW-1185">Reference proteome</keyword>
<sequence>MGRELRRVPLDFAWPVNTTWEGFLNPHYTATPCPICVDNSGHSTGYSPYAQKVMDQWYGHRGGIKEVPAYSQPHLPTDDHVIAYAQRQLDHSPGYYGRGPEALAREALRLSNLWNESLSHHIDQDDVQALIDAGRLHDFTHDWRADDEGKFKWFAKEPAVIPTAREVNIWSCGGMGHDGINMSIVIRSRCERAGQPTTCTHCEGHGNVWASEEDRKRYDAWEPTPPPKGEGWQIWETVSEGSPITPVFATPEELARYKADHPYGTDDASYESWMTFLLGDGWAPSAIGISGVGLVSGVEGLARLKKQRTGDYDPNEYADIGVEERF</sequence>
<evidence type="ECO:0000313" key="2">
    <source>
        <dbReference type="Proteomes" id="UP000259026"/>
    </source>
</evidence>
<gene>
    <name evidence="1" type="ORF">CcrPW_gp315</name>
</gene>
<reference evidence="1 2" key="2">
    <citation type="submission" date="2018-09" db="EMBL/GenBank/DDBJ databases">
        <title>Giant CbK-like Caulobacter bacteriophages have genetically divergent genomes.</title>
        <authorList>
            <person name="Wilson K."/>
            <person name="Ely B."/>
        </authorList>
    </citation>
    <scope>NUCLEOTIDE SEQUENCE [LARGE SCALE GENOMIC DNA]</scope>
</reference>
<proteinExistence type="predicted"/>
<accession>A0A385EAH3</accession>
<dbReference type="EMBL" id="MH588545">
    <property type="protein sequence ID" value="AXQ68854.1"/>
    <property type="molecule type" value="Genomic_DNA"/>
</dbReference>
<name>A0A385EAH3_9CAUD</name>
<protein>
    <submittedName>
        <fullName evidence="1">Uncharacterized protein</fullName>
    </submittedName>
</protein>
<evidence type="ECO:0000313" key="1">
    <source>
        <dbReference type="EMBL" id="AXQ68854.1"/>
    </source>
</evidence>
<dbReference type="Proteomes" id="UP000259026">
    <property type="component" value="Segment"/>
</dbReference>